<keyword evidence="7" id="KW-0807">Transducer</keyword>
<dbReference type="Pfam" id="PF00001">
    <property type="entry name" value="7tm_1"/>
    <property type="match status" value="1"/>
</dbReference>
<evidence type="ECO:0000256" key="6">
    <source>
        <dbReference type="ARBA" id="ARBA00023170"/>
    </source>
</evidence>
<comment type="caution">
    <text evidence="11">The sequence shown here is derived from an EMBL/GenBank/DDBJ whole genome shotgun (WGS) entry which is preliminary data.</text>
</comment>
<evidence type="ECO:0000313" key="11">
    <source>
        <dbReference type="EMBL" id="RMX53163.1"/>
    </source>
</evidence>
<feature type="transmembrane region" description="Helical" evidence="9">
    <location>
        <begin position="264"/>
        <end position="286"/>
    </location>
</feature>
<evidence type="ECO:0000256" key="7">
    <source>
        <dbReference type="ARBA" id="ARBA00023224"/>
    </source>
</evidence>
<dbReference type="Gene3D" id="1.20.1070.10">
    <property type="entry name" value="Rhodopsin 7-helix transmembrane proteins"/>
    <property type="match status" value="1"/>
</dbReference>
<sequence length="406" mass="45925">MRPVTQLHQDIRDNSTQMDLIYSPSTIKISLIILGLEVILGVVANLAVFSTLRSYCNRSMSVYRVLVYNLCLTGALSSLIGIPSLFAVIYVSFVERTSVPAALCRISMNICFLSLDRNDFITRPFRRRITKRNIKTYIAAIWAIPFVIGLLNFVIKINTENCILVSSAEGPYSEPMVVLLSVILVLTCSFVVTNNWSSVRSMRNLARSLNTSKKNHARSEKKMIILTVKIISVYLVTVAPATLWSFGLRAGGVKNCVLCNDVRIYLQLLLLVKYLANPFIFVGSIWRKKNSVGQTNLVRKNGFRGQTVLEVRKSRKRPIRGKPREFLGEASSYGDIHQLSTSRRVVTIYEENEERHIESENDQVAYHVNRGTQTNLEVLNTCPKRRHTGNTDNSLPDILVHSFSRH</sequence>
<keyword evidence="12" id="KW-1185">Reference proteome</keyword>
<reference evidence="11 12" key="1">
    <citation type="journal article" date="2018" name="Sci. Rep.">
        <title>Comparative analysis of the Pocillopora damicornis genome highlights role of immune system in coral evolution.</title>
        <authorList>
            <person name="Cunning R."/>
            <person name="Bay R.A."/>
            <person name="Gillette P."/>
            <person name="Baker A.C."/>
            <person name="Traylor-Knowles N."/>
        </authorList>
    </citation>
    <scope>NUCLEOTIDE SEQUENCE [LARGE SCALE GENOMIC DNA]</scope>
    <source>
        <strain evidence="11">RSMAS</strain>
        <tissue evidence="11">Whole animal</tissue>
    </source>
</reference>
<comment type="subcellular location">
    <subcellularLocation>
        <location evidence="1">Membrane</location>
        <topology evidence="1">Multi-pass membrane protein</topology>
    </subcellularLocation>
</comment>
<keyword evidence="3 9" id="KW-1133">Transmembrane helix</keyword>
<feature type="transmembrane region" description="Helical" evidence="9">
    <location>
        <begin position="97"/>
        <end position="115"/>
    </location>
</feature>
<evidence type="ECO:0000256" key="1">
    <source>
        <dbReference type="ARBA" id="ARBA00004141"/>
    </source>
</evidence>
<dbReference type="InterPro" id="IPR017452">
    <property type="entry name" value="GPCR_Rhodpsn_7TM"/>
</dbReference>
<dbReference type="Proteomes" id="UP000275408">
    <property type="component" value="Unassembled WGS sequence"/>
</dbReference>
<feature type="transmembrane region" description="Helical" evidence="9">
    <location>
        <begin position="65"/>
        <end position="91"/>
    </location>
</feature>
<dbReference type="GO" id="GO:0004930">
    <property type="term" value="F:G protein-coupled receptor activity"/>
    <property type="evidence" value="ECO:0007669"/>
    <property type="project" value="UniProtKB-KW"/>
</dbReference>
<evidence type="ECO:0000256" key="5">
    <source>
        <dbReference type="ARBA" id="ARBA00023136"/>
    </source>
</evidence>
<dbReference type="EMBL" id="RCHS01001508">
    <property type="protein sequence ID" value="RMX53163.1"/>
    <property type="molecule type" value="Genomic_DNA"/>
</dbReference>
<evidence type="ECO:0000256" key="9">
    <source>
        <dbReference type="SAM" id="Phobius"/>
    </source>
</evidence>
<evidence type="ECO:0000256" key="8">
    <source>
        <dbReference type="SAM" id="MobiDB-lite"/>
    </source>
</evidence>
<feature type="transmembrane region" description="Helical" evidence="9">
    <location>
        <begin position="175"/>
        <end position="193"/>
    </location>
</feature>
<evidence type="ECO:0000256" key="3">
    <source>
        <dbReference type="ARBA" id="ARBA00022989"/>
    </source>
</evidence>
<feature type="transmembrane region" description="Helical" evidence="9">
    <location>
        <begin position="223"/>
        <end position="244"/>
    </location>
</feature>
<dbReference type="GO" id="GO:0016020">
    <property type="term" value="C:membrane"/>
    <property type="evidence" value="ECO:0007669"/>
    <property type="project" value="UniProtKB-SubCell"/>
</dbReference>
<protein>
    <recommendedName>
        <fullName evidence="10">G-protein coupled receptors family 1 profile domain-containing protein</fullName>
    </recommendedName>
</protein>
<feature type="domain" description="G-protein coupled receptors family 1 profile" evidence="10">
    <location>
        <begin position="110"/>
        <end position="281"/>
    </location>
</feature>
<evidence type="ECO:0000256" key="2">
    <source>
        <dbReference type="ARBA" id="ARBA00022692"/>
    </source>
</evidence>
<gene>
    <name evidence="11" type="ORF">pdam_00015480</name>
</gene>
<evidence type="ECO:0000259" key="10">
    <source>
        <dbReference type="PROSITE" id="PS50262"/>
    </source>
</evidence>
<dbReference type="InterPro" id="IPR000276">
    <property type="entry name" value="GPCR_Rhodpsn"/>
</dbReference>
<dbReference type="PANTHER" id="PTHR24238">
    <property type="entry name" value="G-PROTEIN COUPLED RECEPTOR"/>
    <property type="match status" value="1"/>
</dbReference>
<evidence type="ECO:0000256" key="4">
    <source>
        <dbReference type="ARBA" id="ARBA00023040"/>
    </source>
</evidence>
<keyword evidence="4" id="KW-0297">G-protein coupled receptor</keyword>
<dbReference type="OrthoDB" id="10045365at2759"/>
<feature type="transmembrane region" description="Helical" evidence="9">
    <location>
        <begin position="29"/>
        <end position="53"/>
    </location>
</feature>
<dbReference type="AlphaFoldDB" id="A0A3M6UHL2"/>
<keyword evidence="2 9" id="KW-0812">Transmembrane</keyword>
<dbReference type="SUPFAM" id="SSF81321">
    <property type="entry name" value="Family A G protein-coupled receptor-like"/>
    <property type="match status" value="1"/>
</dbReference>
<evidence type="ECO:0000313" key="12">
    <source>
        <dbReference type="Proteomes" id="UP000275408"/>
    </source>
</evidence>
<name>A0A3M6UHL2_POCDA</name>
<accession>A0A3M6UHL2</accession>
<dbReference type="PROSITE" id="PS50262">
    <property type="entry name" value="G_PROTEIN_RECEP_F1_2"/>
    <property type="match status" value="1"/>
</dbReference>
<feature type="transmembrane region" description="Helical" evidence="9">
    <location>
        <begin position="136"/>
        <end position="155"/>
    </location>
</feature>
<proteinExistence type="predicted"/>
<feature type="region of interest" description="Disordered" evidence="8">
    <location>
        <begin position="383"/>
        <end position="406"/>
    </location>
</feature>
<keyword evidence="6" id="KW-0675">Receptor</keyword>
<keyword evidence="5 9" id="KW-0472">Membrane</keyword>
<organism evidence="11 12">
    <name type="scientific">Pocillopora damicornis</name>
    <name type="common">Cauliflower coral</name>
    <name type="synonym">Millepora damicornis</name>
    <dbReference type="NCBI Taxonomy" id="46731"/>
    <lineage>
        <taxon>Eukaryota</taxon>
        <taxon>Metazoa</taxon>
        <taxon>Cnidaria</taxon>
        <taxon>Anthozoa</taxon>
        <taxon>Hexacorallia</taxon>
        <taxon>Scleractinia</taxon>
        <taxon>Astrocoeniina</taxon>
        <taxon>Pocilloporidae</taxon>
        <taxon>Pocillopora</taxon>
    </lineage>
</organism>
<dbReference type="CDD" id="cd00637">
    <property type="entry name" value="7tm_classA_rhodopsin-like"/>
    <property type="match status" value="1"/>
</dbReference>